<dbReference type="GO" id="GO:0016874">
    <property type="term" value="F:ligase activity"/>
    <property type="evidence" value="ECO:0007669"/>
    <property type="project" value="UniProtKB-KW"/>
</dbReference>
<reference evidence="1" key="1">
    <citation type="submission" date="2014-11" db="EMBL/GenBank/DDBJ databases">
        <authorList>
            <person name="Geib S."/>
        </authorList>
    </citation>
    <scope>NUCLEOTIDE SEQUENCE</scope>
</reference>
<protein>
    <submittedName>
        <fullName evidence="1">Cysteine--tRNA ligase</fullName>
    </submittedName>
</protein>
<dbReference type="OrthoDB" id="7930803at2759"/>
<accession>A0A0A1XGT8</accession>
<organism evidence="1">
    <name type="scientific">Zeugodacus cucurbitae</name>
    <name type="common">Melon fruit fly</name>
    <name type="synonym">Bactrocera cucurbitae</name>
    <dbReference type="NCBI Taxonomy" id="28588"/>
    <lineage>
        <taxon>Eukaryota</taxon>
        <taxon>Metazoa</taxon>
        <taxon>Ecdysozoa</taxon>
        <taxon>Arthropoda</taxon>
        <taxon>Hexapoda</taxon>
        <taxon>Insecta</taxon>
        <taxon>Pterygota</taxon>
        <taxon>Neoptera</taxon>
        <taxon>Endopterygota</taxon>
        <taxon>Diptera</taxon>
        <taxon>Brachycera</taxon>
        <taxon>Muscomorpha</taxon>
        <taxon>Tephritoidea</taxon>
        <taxon>Tephritidae</taxon>
        <taxon>Zeugodacus</taxon>
        <taxon>Zeugodacus</taxon>
    </lineage>
</organism>
<gene>
    <name evidence="1" type="primary">cysS_3</name>
    <name evidence="1" type="ORF">g.1638</name>
</gene>
<proteinExistence type="predicted"/>
<name>A0A0A1XGT8_ZEUCU</name>
<reference evidence="1" key="2">
    <citation type="journal article" date="2015" name="Gigascience">
        <title>Reconstructing a comprehensive transcriptome assembly of a white-pupal translocated strain of the pest fruit fly Bactrocera cucurbitae.</title>
        <authorList>
            <person name="Sim S.B."/>
            <person name="Calla B."/>
            <person name="Hall B."/>
            <person name="DeRego T."/>
            <person name="Geib S.M."/>
        </authorList>
    </citation>
    <scope>NUCLEOTIDE SEQUENCE</scope>
</reference>
<dbReference type="AlphaFoldDB" id="A0A0A1XGT8"/>
<evidence type="ECO:0000313" key="1">
    <source>
        <dbReference type="EMBL" id="JAD10161.1"/>
    </source>
</evidence>
<keyword evidence="1" id="KW-0436">Ligase</keyword>
<dbReference type="EMBL" id="GBXI01004131">
    <property type="protein sequence ID" value="JAD10161.1"/>
    <property type="molecule type" value="Transcribed_RNA"/>
</dbReference>
<sequence>MAATTVVAIVVIGDCKYQHTQRFFDSREIPLKNHKYAMGQRSVLVMMLFAAYCYTICSAKLLEPIDYQGDLFLGVKSQQPHKRYQNSEPSELNAIQGKNENGDVFDELQADVYENLVRLVKEMQKDHERLSIRYKPNLGKRSQLYK</sequence>